<dbReference type="RefSeq" id="WP_050650294.1">
    <property type="nucleotide sequence ID" value="NZ_FXUU01000002.1"/>
</dbReference>
<gene>
    <name evidence="2" type="ORF">VCR31J2_1270757</name>
</gene>
<dbReference type="AlphaFoldDB" id="A0AA86WY41"/>
<feature type="domain" description="Fibrobacter succinogenes major paralogous" evidence="1">
    <location>
        <begin position="34"/>
        <end position="220"/>
    </location>
</feature>
<protein>
    <recommendedName>
        <fullName evidence="1">Fibrobacter succinogenes major paralogous domain-containing protein</fullName>
    </recommendedName>
</protein>
<evidence type="ECO:0000313" key="3">
    <source>
        <dbReference type="Proteomes" id="UP000041625"/>
    </source>
</evidence>
<dbReference type="InterPro" id="IPR011871">
    <property type="entry name" value="Fib_succ_major"/>
</dbReference>
<dbReference type="Proteomes" id="UP000041625">
    <property type="component" value="Unassembled WGS sequence"/>
</dbReference>
<evidence type="ECO:0000259" key="1">
    <source>
        <dbReference type="Pfam" id="PF09603"/>
    </source>
</evidence>
<evidence type="ECO:0000313" key="2">
    <source>
        <dbReference type="EMBL" id="CDT64132.1"/>
    </source>
</evidence>
<dbReference type="EMBL" id="CCKJ01000032">
    <property type="protein sequence ID" value="CDT64132.1"/>
    <property type="molecule type" value="Genomic_DNA"/>
</dbReference>
<organism evidence="2 3">
    <name type="scientific">Vibrio coralliirubri</name>
    <dbReference type="NCBI Taxonomy" id="1516159"/>
    <lineage>
        <taxon>Bacteria</taxon>
        <taxon>Pseudomonadati</taxon>
        <taxon>Pseudomonadota</taxon>
        <taxon>Gammaproteobacteria</taxon>
        <taxon>Vibrionales</taxon>
        <taxon>Vibrionaceae</taxon>
        <taxon>Vibrio</taxon>
    </lineage>
</organism>
<dbReference type="NCBIfam" id="TIGR02145">
    <property type="entry name" value="Fib_succ_major"/>
    <property type="match status" value="1"/>
</dbReference>
<sequence>MVIAATSSANDINKELYQLTDTVQDAEGNTYRTVTIGEQVWLAESLRSTQFQDGSPVRSGVIPKDDQENLLKYGRLYNWHDVSDQRNLCPVGWRVATDEDWKKLELAIGMPEEEVHQNGWRGGDQKLGLQLKEAQADGLFSKVDPSIVNKQNFFARPAGVKWNGWYITEGAYTEFWTASSASDKKGIIRTLAYAWWNTHKNEIRRATSSKDYMFSVRCVKTEDQ</sequence>
<keyword evidence="3" id="KW-1185">Reference proteome</keyword>
<name>A0AA86WY41_9VIBR</name>
<comment type="caution">
    <text evidence="2">The sequence shown here is derived from an EMBL/GenBank/DDBJ whole genome shotgun (WGS) entry which is preliminary data.</text>
</comment>
<reference evidence="2 3" key="1">
    <citation type="submission" date="2014-06" db="EMBL/GenBank/DDBJ databases">
        <authorList>
            <person name="Le Roux F."/>
        </authorList>
    </citation>
    <scope>NUCLEOTIDE SEQUENCE [LARGE SCALE GENOMIC DNA]</scope>
    <source>
        <strain evidence="2 3">J2-31</strain>
    </source>
</reference>
<accession>A0AA86WY41</accession>
<dbReference type="Pfam" id="PF09603">
    <property type="entry name" value="Fib_succ_major"/>
    <property type="match status" value="1"/>
</dbReference>
<proteinExistence type="predicted"/>